<proteinExistence type="predicted"/>
<gene>
    <name evidence="1" type="ORF">LTRI10_LOCUS41950</name>
</gene>
<evidence type="ECO:0000313" key="1">
    <source>
        <dbReference type="EMBL" id="CAL1401913.1"/>
    </source>
</evidence>
<keyword evidence="2" id="KW-1185">Reference proteome</keyword>
<reference evidence="1 2" key="1">
    <citation type="submission" date="2024-04" db="EMBL/GenBank/DDBJ databases">
        <authorList>
            <person name="Fracassetti M."/>
        </authorList>
    </citation>
    <scope>NUCLEOTIDE SEQUENCE [LARGE SCALE GENOMIC DNA]</scope>
</reference>
<protein>
    <submittedName>
        <fullName evidence="1">Uncharacterized protein</fullName>
    </submittedName>
</protein>
<sequence length="140" mass="15371">MLYANMKPCFNTIPPSFTTIVFNYLITINVELLSLLGIPITGAEVMDVSDFHTIGFNEIAIIRQYTRDTGRVYPNFVLRKVDAIVGGHRPRVNAPGGATQGDHVASTSGIKEEVDEDDKLEGINDDAGISDYMSSPTYPF</sequence>
<evidence type="ECO:0000313" key="2">
    <source>
        <dbReference type="Proteomes" id="UP001497516"/>
    </source>
</evidence>
<organism evidence="1 2">
    <name type="scientific">Linum trigynum</name>
    <dbReference type="NCBI Taxonomy" id="586398"/>
    <lineage>
        <taxon>Eukaryota</taxon>
        <taxon>Viridiplantae</taxon>
        <taxon>Streptophyta</taxon>
        <taxon>Embryophyta</taxon>
        <taxon>Tracheophyta</taxon>
        <taxon>Spermatophyta</taxon>
        <taxon>Magnoliopsida</taxon>
        <taxon>eudicotyledons</taxon>
        <taxon>Gunneridae</taxon>
        <taxon>Pentapetalae</taxon>
        <taxon>rosids</taxon>
        <taxon>fabids</taxon>
        <taxon>Malpighiales</taxon>
        <taxon>Linaceae</taxon>
        <taxon>Linum</taxon>
    </lineage>
</organism>
<accession>A0AAV2FU42</accession>
<dbReference type="EMBL" id="OZ034820">
    <property type="protein sequence ID" value="CAL1401913.1"/>
    <property type="molecule type" value="Genomic_DNA"/>
</dbReference>
<name>A0AAV2FU42_9ROSI</name>
<dbReference type="AlphaFoldDB" id="A0AAV2FU42"/>
<dbReference type="Proteomes" id="UP001497516">
    <property type="component" value="Chromosome 7"/>
</dbReference>